<sequence>MAALLEDPRIRQTWNQISQNAESATENAAAGIWTVHHNYIYPCLSSTLSALGQCTTSCFSDRDERARRLRDRGRTRGRAELNFDFYDDWNEDEGVGGGGLLGGWGNDELDRLLAGSGSHSGAGDGTAQPPPRKRGMSYGTRGSKSTRKSLDPDPTIIPSTSALGFLGRLPFKIGGTLRYKPSAADLQEHPGALRDEFIEEEGEPLIPDDLSDDERNVVKGHARQRSSTTSSGETSDSFRSRGDIFPSDGEDDAVPLPDEFAMVLERRATNPTNPTTDDRSSGKTRSSKGKRPAGSRNISRNLSRTAASSQSLPGLAGYRTNSEASLLEVVGALSPDAVETPSLTDLQQEEDRIRLEEDGEVERKRQAAAKLAFKRGLHAKETTENFSEDKDAADVIETPPPATDITLKHAPCGNGDPTTSKTQYASIEDPSKENVNYGFVPARLPNFG</sequence>
<dbReference type="Proteomes" id="UP000254866">
    <property type="component" value="Unassembled WGS sequence"/>
</dbReference>
<protein>
    <submittedName>
        <fullName evidence="2">Uncharacterized protein</fullName>
    </submittedName>
</protein>
<keyword evidence="3" id="KW-1185">Reference proteome</keyword>
<dbReference type="EMBL" id="NPIC01000001">
    <property type="protein sequence ID" value="RDL41206.1"/>
    <property type="molecule type" value="Genomic_DNA"/>
</dbReference>
<feature type="compositionally biased region" description="Polar residues" evidence="1">
    <location>
        <begin position="416"/>
        <end position="425"/>
    </location>
</feature>
<dbReference type="RefSeq" id="XP_031873862.1">
    <property type="nucleotide sequence ID" value="XM_032009808.1"/>
</dbReference>
<accession>A0A370U0A3</accession>
<proteinExistence type="predicted"/>
<feature type="region of interest" description="Disordered" evidence="1">
    <location>
        <begin position="202"/>
        <end position="316"/>
    </location>
</feature>
<gene>
    <name evidence="2" type="ORF">BP5553_01185</name>
</gene>
<feature type="compositionally biased region" description="Polar residues" evidence="1">
    <location>
        <begin position="296"/>
        <end position="312"/>
    </location>
</feature>
<feature type="region of interest" description="Disordered" evidence="1">
    <location>
        <begin position="112"/>
        <end position="161"/>
    </location>
</feature>
<dbReference type="AlphaFoldDB" id="A0A370U0A3"/>
<name>A0A370U0A3_9HELO</name>
<organism evidence="2 3">
    <name type="scientific">Venustampulla echinocandica</name>
    <dbReference type="NCBI Taxonomy" id="2656787"/>
    <lineage>
        <taxon>Eukaryota</taxon>
        <taxon>Fungi</taxon>
        <taxon>Dikarya</taxon>
        <taxon>Ascomycota</taxon>
        <taxon>Pezizomycotina</taxon>
        <taxon>Leotiomycetes</taxon>
        <taxon>Helotiales</taxon>
        <taxon>Pleuroascaceae</taxon>
        <taxon>Venustampulla</taxon>
    </lineage>
</organism>
<evidence type="ECO:0000256" key="1">
    <source>
        <dbReference type="SAM" id="MobiDB-lite"/>
    </source>
</evidence>
<evidence type="ECO:0000313" key="2">
    <source>
        <dbReference type="EMBL" id="RDL41206.1"/>
    </source>
</evidence>
<comment type="caution">
    <text evidence="2">The sequence shown here is derived from an EMBL/GenBank/DDBJ whole genome shotgun (WGS) entry which is preliminary data.</text>
</comment>
<dbReference type="GeneID" id="43594034"/>
<feature type="compositionally biased region" description="Basic and acidic residues" evidence="1">
    <location>
        <begin position="382"/>
        <end position="393"/>
    </location>
</feature>
<dbReference type="OrthoDB" id="5421971at2759"/>
<reference evidence="2 3" key="1">
    <citation type="journal article" date="2018" name="IMA Fungus">
        <title>IMA Genome-F 9: Draft genome sequence of Annulohypoxylon stygium, Aspergillus mulundensis, Berkeleyomyces basicola (syn. Thielaviopsis basicola), Ceratocystis smalleyi, two Cercospora beticola strains, Coleophoma cylindrospora, Fusarium fracticaudum, Phialophora cf. hyalina, and Morchella septimelata.</title>
        <authorList>
            <person name="Wingfield B.D."/>
            <person name="Bills G.F."/>
            <person name="Dong Y."/>
            <person name="Huang W."/>
            <person name="Nel W.J."/>
            <person name="Swalarsk-Parry B.S."/>
            <person name="Vaghefi N."/>
            <person name="Wilken P.M."/>
            <person name="An Z."/>
            <person name="de Beer Z.W."/>
            <person name="De Vos L."/>
            <person name="Chen L."/>
            <person name="Duong T.A."/>
            <person name="Gao Y."/>
            <person name="Hammerbacher A."/>
            <person name="Kikkert J.R."/>
            <person name="Li Y."/>
            <person name="Li H."/>
            <person name="Li K."/>
            <person name="Li Q."/>
            <person name="Liu X."/>
            <person name="Ma X."/>
            <person name="Naidoo K."/>
            <person name="Pethybridge S.J."/>
            <person name="Sun J."/>
            <person name="Steenkamp E.T."/>
            <person name="van der Nest M.A."/>
            <person name="van Wyk S."/>
            <person name="Wingfield M.J."/>
            <person name="Xiong C."/>
            <person name="Yue Q."/>
            <person name="Zhang X."/>
        </authorList>
    </citation>
    <scope>NUCLEOTIDE SEQUENCE [LARGE SCALE GENOMIC DNA]</scope>
    <source>
        <strain evidence="2 3">BP 5553</strain>
    </source>
</reference>
<feature type="compositionally biased region" description="Low complexity" evidence="1">
    <location>
        <begin position="226"/>
        <end position="235"/>
    </location>
</feature>
<evidence type="ECO:0000313" key="3">
    <source>
        <dbReference type="Proteomes" id="UP000254866"/>
    </source>
</evidence>
<feature type="region of interest" description="Disordered" evidence="1">
    <location>
        <begin position="382"/>
        <end position="440"/>
    </location>
</feature>